<feature type="compositionally biased region" description="Polar residues" evidence="1">
    <location>
        <begin position="979"/>
        <end position="993"/>
    </location>
</feature>
<gene>
    <name evidence="3" type="primary">Necator_chrIV.g17177</name>
    <name evidence="3" type="ORF">RB195_003879</name>
</gene>
<feature type="region of interest" description="Disordered" evidence="1">
    <location>
        <begin position="974"/>
        <end position="1002"/>
    </location>
</feature>
<evidence type="ECO:0000313" key="4">
    <source>
        <dbReference type="Proteomes" id="UP001303046"/>
    </source>
</evidence>
<feature type="compositionally biased region" description="Low complexity" evidence="1">
    <location>
        <begin position="555"/>
        <end position="564"/>
    </location>
</feature>
<feature type="compositionally biased region" description="Low complexity" evidence="1">
    <location>
        <begin position="768"/>
        <end position="779"/>
    </location>
</feature>
<dbReference type="Proteomes" id="UP001303046">
    <property type="component" value="Unassembled WGS sequence"/>
</dbReference>
<protein>
    <recommendedName>
        <fullName evidence="2">Ubiquitin-like domain-containing protein</fullName>
    </recommendedName>
</protein>
<feature type="compositionally biased region" description="Low complexity" evidence="1">
    <location>
        <begin position="515"/>
        <end position="524"/>
    </location>
</feature>
<feature type="region of interest" description="Disordered" evidence="1">
    <location>
        <begin position="630"/>
        <end position="651"/>
    </location>
</feature>
<comment type="caution">
    <text evidence="3">The sequence shown here is derived from an EMBL/GenBank/DDBJ whole genome shotgun (WGS) entry which is preliminary data.</text>
</comment>
<dbReference type="SMART" id="SM00213">
    <property type="entry name" value="UBQ"/>
    <property type="match status" value="1"/>
</dbReference>
<feature type="compositionally biased region" description="Polar residues" evidence="1">
    <location>
        <begin position="754"/>
        <end position="764"/>
    </location>
</feature>
<dbReference type="SUPFAM" id="SSF54236">
    <property type="entry name" value="Ubiquitin-like"/>
    <property type="match status" value="1"/>
</dbReference>
<evidence type="ECO:0000256" key="1">
    <source>
        <dbReference type="SAM" id="MobiDB-lite"/>
    </source>
</evidence>
<name>A0ABR1DRU3_NECAM</name>
<dbReference type="InterPro" id="IPR000626">
    <property type="entry name" value="Ubiquitin-like_dom"/>
</dbReference>
<feature type="compositionally biased region" description="Polar residues" evidence="1">
    <location>
        <begin position="780"/>
        <end position="789"/>
    </location>
</feature>
<accession>A0ABR1DRU3</accession>
<feature type="domain" description="Ubiquitin-like" evidence="2">
    <location>
        <begin position="3"/>
        <end position="75"/>
    </location>
</feature>
<organism evidence="3 4">
    <name type="scientific">Necator americanus</name>
    <name type="common">Human hookworm</name>
    <dbReference type="NCBI Taxonomy" id="51031"/>
    <lineage>
        <taxon>Eukaryota</taxon>
        <taxon>Metazoa</taxon>
        <taxon>Ecdysozoa</taxon>
        <taxon>Nematoda</taxon>
        <taxon>Chromadorea</taxon>
        <taxon>Rhabditida</taxon>
        <taxon>Rhabditina</taxon>
        <taxon>Rhabditomorpha</taxon>
        <taxon>Strongyloidea</taxon>
        <taxon>Ancylostomatidae</taxon>
        <taxon>Bunostominae</taxon>
        <taxon>Necator</taxon>
    </lineage>
</organism>
<dbReference type="InterPro" id="IPR029071">
    <property type="entry name" value="Ubiquitin-like_domsf"/>
</dbReference>
<dbReference type="EMBL" id="JAVFWL010000004">
    <property type="protein sequence ID" value="KAK6752730.1"/>
    <property type="molecule type" value="Genomic_DNA"/>
</dbReference>
<dbReference type="Pfam" id="PF00240">
    <property type="entry name" value="ubiquitin"/>
    <property type="match status" value="1"/>
</dbReference>
<dbReference type="Gene3D" id="3.10.20.90">
    <property type="entry name" value="Phosphatidylinositol 3-kinase Catalytic Subunit, Chain A, domain 1"/>
    <property type="match status" value="1"/>
</dbReference>
<feature type="compositionally biased region" description="Polar residues" evidence="1">
    <location>
        <begin position="635"/>
        <end position="651"/>
    </location>
</feature>
<feature type="region of interest" description="Disordered" evidence="1">
    <location>
        <begin position="1298"/>
        <end position="1345"/>
    </location>
</feature>
<feature type="compositionally biased region" description="Basic and acidic residues" evidence="1">
    <location>
        <begin position="1477"/>
        <end position="1492"/>
    </location>
</feature>
<feature type="region of interest" description="Disordered" evidence="1">
    <location>
        <begin position="511"/>
        <end position="564"/>
    </location>
</feature>
<evidence type="ECO:0000259" key="2">
    <source>
        <dbReference type="PROSITE" id="PS50053"/>
    </source>
</evidence>
<reference evidence="3 4" key="1">
    <citation type="submission" date="2023-08" db="EMBL/GenBank/DDBJ databases">
        <title>A Necator americanus chromosomal reference genome.</title>
        <authorList>
            <person name="Ilik V."/>
            <person name="Petrzelkova K.J."/>
            <person name="Pardy F."/>
            <person name="Fuh T."/>
            <person name="Niatou-Singa F.S."/>
            <person name="Gouil Q."/>
            <person name="Baker L."/>
            <person name="Ritchie M.E."/>
            <person name="Jex A.R."/>
            <person name="Gazzola D."/>
            <person name="Li H."/>
            <person name="Toshio Fujiwara R."/>
            <person name="Zhan B."/>
            <person name="Aroian R.V."/>
            <person name="Pafco B."/>
            <person name="Schwarz E.M."/>
        </authorList>
    </citation>
    <scope>NUCLEOTIDE SEQUENCE [LARGE SCALE GENOMIC DNA]</scope>
    <source>
        <strain evidence="3 4">Aroian</strain>
        <tissue evidence="3">Whole animal</tissue>
    </source>
</reference>
<dbReference type="PANTHER" id="PTHR15204:SF0">
    <property type="entry name" value="LARGE PROLINE-RICH PROTEIN BAG6"/>
    <property type="match status" value="1"/>
</dbReference>
<keyword evidence="4" id="KW-1185">Reference proteome</keyword>
<evidence type="ECO:0000313" key="3">
    <source>
        <dbReference type="EMBL" id="KAK6752730.1"/>
    </source>
</evidence>
<feature type="compositionally biased region" description="Polar residues" evidence="1">
    <location>
        <begin position="530"/>
        <end position="554"/>
    </location>
</feature>
<feature type="compositionally biased region" description="Basic and acidic residues" evidence="1">
    <location>
        <begin position="1322"/>
        <end position="1335"/>
    </location>
</feature>
<dbReference type="PROSITE" id="PS50053">
    <property type="entry name" value="UBIQUITIN_2"/>
    <property type="match status" value="1"/>
</dbReference>
<feature type="region of interest" description="Disordered" evidence="1">
    <location>
        <begin position="1469"/>
        <end position="1492"/>
    </location>
</feature>
<feature type="region of interest" description="Disordered" evidence="1">
    <location>
        <begin position="78"/>
        <end position="101"/>
    </location>
</feature>
<dbReference type="PANTHER" id="PTHR15204">
    <property type="entry name" value="LARGE PROLINE-RICH PROTEIN BAG6"/>
    <property type="match status" value="1"/>
</dbReference>
<proteinExistence type="predicted"/>
<feature type="region of interest" description="Disordered" evidence="1">
    <location>
        <begin position="752"/>
        <end position="801"/>
    </location>
</feature>
<sequence length="1492" mass="166357">MKMKIRVKIMDQTDHPFEVDDQILLSEFRLQVAERLNIPPERQRMIFAGHVLKAEDNTLAACGLQDGHVVHLVERPADMPFPPSEGETSATRDHDNDHNHHHRPVRFLQNMFGPQTNERERVTYVIPFERSGILEENSRIEELVRSAIERIPYLTDDQRSRFNMHWDSNNTLHLALPSQRNPHIASPALERIALIETFLEQIAHFHTVAEEPGGLADRIDEFLEGSHIYDRENTTVMNDQLRSIAVTLEREVLSRSRLIDALSNEETDLNESDEHEARFQRAEESEGNPGYVMRHALASDLVDILRRLQAEHEALRSHFLRFDRILSSLILYDIDDEEHSDTDYRANFFTVYMEHLQRTVHRFSHAWHLASDLSVYLHTPMPRRLLPNYQQFRLLPPTEGQIILEFRPPQGGTQGQATTNEPSARFLDMPPPGVDVAELTNQEVRIMGLNPTVRRMQQMGIAVPVPIPPVGQVNVQAGGPSGPPRIAQRRFMPLQRNSPLQVAFRQATGTLPGFASASSSGSHSEPPRVEQTTTRTSQNVRNCLPSSANRPFTRSLSDVGSSSSVSPVVSLERDLLDALEQALPSGESNNPYERIMRRLLQLANDRSQNASNVLQSASVRQAFSRVTFNPEPASLPSSTGTNTQEDIPNQQGQVPRLGTLARGVITQSSGEMPFVSEVLSNIMRNNGITGGIPPQVDVYVEYGSGDQNPGMPAIPPQMLNMPMNGAPAEPPVGRQPTAVGYHVEVHQFDVFTNPPEQNSQNPVQNGLPPSSTASSSTPANGSISMSTTRPPIRSGYAQNRQRHPTGFPFLMGNMGFPTDLHVTAPRQEVVNVDPFLSCSSRFTDVQRVLRNNNPSVTTQLSPYRQFMRNMNAAPANSDRRFTPIDGYERVMLGLNASMDVLMSDENNFESFLHLAIRSALSLMVHADQDRNSQNARGTSPHVFSMGQSMQLPGGGELVQVSTPILVHAEVEHHVDTNQEDTTSNRPAENGTQDASEDTPVQPRFDFIPHDAEGRNILTEMANAMTAGLDTRISTILDASHAPASMLRPGNGAGVLAHLEALLLSFATLGDLANVININMTPLEQHRSRFRSHVIENQLNGNSTPSEEDLLSASERLAALRSSISSVICSAGGALEREWNGRQMNISETIRNVEIATIQQLLRALLDRNISDAEFSHRIQNCLRDYVRQLVALGNHCFVDADETAYVRILYEILMRADVESNDANLTALLHLRNSIFPRVAAFLREQGRFPNLDEIPSRLLAWAIMNDGAVNDEATNRCVQSTAQRSLPYDQSINGAREDQDFDETQNRGASSNGPTPAKKRKVDDADVHSDDKDLAPSTSRGSCDMFGATYLPGRDPLTGAHLQDYDGDWRRSFPDWLEIIERDSLSAQTNPRQHRNHSDVYQLALPEHMRRQVVSGNTSERDVLVSALQESLNNALRGNTPPVTDELVNSPAAMEAINELLGVAIQHRLEDDPDYDPSRYPETARKFERKP</sequence>